<proteinExistence type="predicted"/>
<dbReference type="Proteomes" id="UP001496627">
    <property type="component" value="Unassembled WGS sequence"/>
</dbReference>
<accession>A0ABV0LVG6</accession>
<sequence>MTGSTINLVAFLQKQIAEMSVPASSESYLVSPLFQLILRGEAKLPLDRVEQVARAMGVDIQLLFRLAMRQFYDEESVSLFERMLRTPVTHEEQQWLDAIRSAADGPVAEPSGMARRLLRALANPSASE</sequence>
<protein>
    <submittedName>
        <fullName evidence="1">Uncharacterized protein</fullName>
    </submittedName>
</protein>
<organism evidence="1 2">
    <name type="scientific">Neorhizobium phenanthreniclasticum</name>
    <dbReference type="NCBI Taxonomy" id="3157917"/>
    <lineage>
        <taxon>Bacteria</taxon>
        <taxon>Pseudomonadati</taxon>
        <taxon>Pseudomonadota</taxon>
        <taxon>Alphaproteobacteria</taxon>
        <taxon>Hyphomicrobiales</taxon>
        <taxon>Rhizobiaceae</taxon>
        <taxon>Rhizobium/Agrobacterium group</taxon>
        <taxon>Neorhizobium</taxon>
    </lineage>
</organism>
<evidence type="ECO:0000313" key="1">
    <source>
        <dbReference type="EMBL" id="MEQ1403592.1"/>
    </source>
</evidence>
<name>A0ABV0LVG6_9HYPH</name>
<comment type="caution">
    <text evidence="1">The sequence shown here is derived from an EMBL/GenBank/DDBJ whole genome shotgun (WGS) entry which is preliminary data.</text>
</comment>
<reference evidence="1 2" key="1">
    <citation type="submission" date="2024-05" db="EMBL/GenBank/DDBJ databases">
        <title>Neorhizobium sp. Rsf11, a plant growth promoting and heavy metal resistant PAH-degrader.</title>
        <authorList>
            <person name="Golubev S.N."/>
            <person name="Muratova A.Y."/>
            <person name="Markelova M.I."/>
        </authorList>
    </citation>
    <scope>NUCLEOTIDE SEQUENCE [LARGE SCALE GENOMIC DNA]</scope>
    <source>
        <strain evidence="1 2">Rsf11</strain>
    </source>
</reference>
<dbReference type="RefSeq" id="WP_348862002.1">
    <property type="nucleotide sequence ID" value="NZ_JBEAAL010000001.1"/>
</dbReference>
<dbReference type="EMBL" id="JBEAAL010000001">
    <property type="protein sequence ID" value="MEQ1403592.1"/>
    <property type="molecule type" value="Genomic_DNA"/>
</dbReference>
<keyword evidence="2" id="KW-1185">Reference proteome</keyword>
<gene>
    <name evidence="1" type="ORF">ABK249_01485</name>
</gene>
<evidence type="ECO:0000313" key="2">
    <source>
        <dbReference type="Proteomes" id="UP001496627"/>
    </source>
</evidence>